<dbReference type="GO" id="GO:0015628">
    <property type="term" value="P:protein secretion by the type II secretion system"/>
    <property type="evidence" value="ECO:0007669"/>
    <property type="project" value="InterPro"/>
</dbReference>
<gene>
    <name evidence="13" type="primary">gspL</name>
    <name evidence="13" type="ORF">DZ860_08470</name>
</gene>
<evidence type="ECO:0000256" key="8">
    <source>
        <dbReference type="ARBA" id="ARBA00022989"/>
    </source>
</evidence>
<dbReference type="PIRSF" id="PIRSF015761">
    <property type="entry name" value="Protein_L"/>
    <property type="match status" value="1"/>
</dbReference>
<keyword evidence="5" id="KW-0997">Cell inner membrane</keyword>
<evidence type="ECO:0000259" key="12">
    <source>
        <dbReference type="Pfam" id="PF12693"/>
    </source>
</evidence>
<dbReference type="Pfam" id="PF05134">
    <property type="entry name" value="T2SSL"/>
    <property type="match status" value="1"/>
</dbReference>
<proteinExistence type="inferred from homology"/>
<evidence type="ECO:0000256" key="10">
    <source>
        <dbReference type="PIRNR" id="PIRNR015761"/>
    </source>
</evidence>
<dbReference type="GO" id="GO:0009276">
    <property type="term" value="C:Gram-negative-bacterium-type cell wall"/>
    <property type="evidence" value="ECO:0007669"/>
    <property type="project" value="InterPro"/>
</dbReference>
<keyword evidence="8" id="KW-1133">Transmembrane helix</keyword>
<dbReference type="InterPro" id="IPR024230">
    <property type="entry name" value="GspL_cyto_dom"/>
</dbReference>
<reference evidence="13 14" key="1">
    <citation type="submission" date="2018-08" db="EMBL/GenBank/DDBJ databases">
        <title>Vibrio isolated from the Eastern China Marginal Seas.</title>
        <authorList>
            <person name="Li Y."/>
        </authorList>
    </citation>
    <scope>NUCLEOTIDE SEQUENCE [LARGE SCALE GENOMIC DNA]</scope>
    <source>
        <strain evidence="13 14">BEI233</strain>
    </source>
</reference>
<comment type="subcellular location">
    <subcellularLocation>
        <location evidence="1">Cell inner membrane</location>
        <topology evidence="1">Single-pass membrane protein</topology>
    </subcellularLocation>
</comment>
<dbReference type="Pfam" id="PF12693">
    <property type="entry name" value="GspL_C"/>
    <property type="match status" value="1"/>
</dbReference>
<dbReference type="EMBL" id="QVMU01000005">
    <property type="protein sequence ID" value="RJX72436.1"/>
    <property type="molecule type" value="Genomic_DNA"/>
</dbReference>
<keyword evidence="9" id="KW-0472">Membrane</keyword>
<evidence type="ECO:0000256" key="1">
    <source>
        <dbReference type="ARBA" id="ARBA00004377"/>
    </source>
</evidence>
<keyword evidence="4" id="KW-1003">Cell membrane</keyword>
<dbReference type="InterPro" id="IPR043129">
    <property type="entry name" value="ATPase_NBD"/>
</dbReference>
<keyword evidence="3 10" id="KW-0813">Transport</keyword>
<dbReference type="CDD" id="cd24017">
    <property type="entry name" value="ASKHA_T2SSL_N"/>
    <property type="match status" value="1"/>
</dbReference>
<dbReference type="OrthoDB" id="7011844at2"/>
<name>A0A3A6QPB1_9VIBR</name>
<dbReference type="InterPro" id="IPR025691">
    <property type="entry name" value="GspL_pp_dom"/>
</dbReference>
<organism evidence="13 14">
    <name type="scientific">Vibrio sinensis</name>
    <dbReference type="NCBI Taxonomy" id="2302434"/>
    <lineage>
        <taxon>Bacteria</taxon>
        <taxon>Pseudomonadati</taxon>
        <taxon>Pseudomonadota</taxon>
        <taxon>Gammaproteobacteria</taxon>
        <taxon>Vibrionales</taxon>
        <taxon>Vibrionaceae</taxon>
        <taxon>Vibrio</taxon>
    </lineage>
</organism>
<dbReference type="Gene3D" id="3.30.420.380">
    <property type="match status" value="1"/>
</dbReference>
<dbReference type="SUPFAM" id="SSF53067">
    <property type="entry name" value="Actin-like ATPase domain"/>
    <property type="match status" value="2"/>
</dbReference>
<dbReference type="InterPro" id="IPR007812">
    <property type="entry name" value="T2SS_protein-GspL"/>
</dbReference>
<evidence type="ECO:0000313" key="13">
    <source>
        <dbReference type="EMBL" id="RJX72436.1"/>
    </source>
</evidence>
<accession>A0A3A6QPB1</accession>
<evidence type="ECO:0000256" key="9">
    <source>
        <dbReference type="ARBA" id="ARBA00023136"/>
    </source>
</evidence>
<comment type="similarity">
    <text evidence="2 10">Belongs to the GSP L family.</text>
</comment>
<dbReference type="Gene3D" id="3.30.1360.100">
    <property type="entry name" value="General secretion pathway protein M, EpsM"/>
    <property type="match status" value="1"/>
</dbReference>
<evidence type="ECO:0000256" key="5">
    <source>
        <dbReference type="ARBA" id="ARBA00022519"/>
    </source>
</evidence>
<evidence type="ECO:0000256" key="6">
    <source>
        <dbReference type="ARBA" id="ARBA00022692"/>
    </source>
</evidence>
<dbReference type="Gene3D" id="3.30.420.370">
    <property type="match status" value="1"/>
</dbReference>
<dbReference type="AlphaFoldDB" id="A0A3A6QPB1"/>
<evidence type="ECO:0000256" key="2">
    <source>
        <dbReference type="ARBA" id="ARBA00005318"/>
    </source>
</evidence>
<dbReference type="NCBIfam" id="TIGR01709">
    <property type="entry name" value="typeII_sec_gspL"/>
    <property type="match status" value="1"/>
</dbReference>
<dbReference type="RefSeq" id="WP_120030500.1">
    <property type="nucleotide sequence ID" value="NZ_QVMU01000005.1"/>
</dbReference>
<comment type="function">
    <text evidence="10">Inner membrane component of the type II secretion system required for the energy-dependent secretion of extracellular factors such as proteases and toxins from the periplasm.</text>
</comment>
<feature type="domain" description="GspL periplasmic" evidence="12">
    <location>
        <begin position="245"/>
        <end position="402"/>
    </location>
</feature>
<dbReference type="Proteomes" id="UP000273252">
    <property type="component" value="Unassembled WGS sequence"/>
</dbReference>
<sequence>MSEFLIVRLSKSNTANRQWLVWSENQHEVIASGDLMMGQPLSDIASYANQRPTIVLLSGMDVILKNVEIPAGASRQFDSMLPYLLEDDIAQDVDQLHFNVLNKQDGRAQVCAVELAWLEAQVQQLQEQGFNVRKVLPDVLALPDVEGIAAVELAGNWLLKKSAYQGMVVESDWLAMMAKSDWVKEDGEYLPLNAYSALPTLELADDQQWHNDEPQLVMSLLAKQAIKSKINLLTGKLKPKSSALRHLKVWQKTAVAAGVLVAVLFVSHVMQTQNAEAQAAAYRAESERIFRSVMQGKQRIPTVSYLKREMERETAVLSGGSSDDSILNWLDKLPTALAKVPGFILVSFKFDQGRGELRLQAQSKDFQSFEQARIELAKQFNVEQGQLSKTGNQVNGTLVLKRL</sequence>
<evidence type="ECO:0000313" key="14">
    <source>
        <dbReference type="Proteomes" id="UP000273252"/>
    </source>
</evidence>
<dbReference type="GO" id="GO:0015627">
    <property type="term" value="C:type II protein secretion system complex"/>
    <property type="evidence" value="ECO:0007669"/>
    <property type="project" value="InterPro"/>
</dbReference>
<evidence type="ECO:0000256" key="7">
    <source>
        <dbReference type="ARBA" id="ARBA00022927"/>
    </source>
</evidence>
<comment type="caution">
    <text evidence="13">The sequence shown here is derived from an EMBL/GenBank/DDBJ whole genome shotgun (WGS) entry which is preliminary data.</text>
</comment>
<protein>
    <recommendedName>
        <fullName evidence="10">Type II secretion system protein L</fullName>
        <shortName evidence="10">T2SS protein L</shortName>
    </recommendedName>
</protein>
<keyword evidence="7 10" id="KW-0653">Protein transport</keyword>
<evidence type="ECO:0000259" key="11">
    <source>
        <dbReference type="Pfam" id="PF05134"/>
    </source>
</evidence>
<keyword evidence="6" id="KW-0812">Transmembrane</keyword>
<feature type="domain" description="GspL cytoplasmic actin-ATPase-like" evidence="11">
    <location>
        <begin position="5"/>
        <end position="240"/>
    </location>
</feature>
<keyword evidence="14" id="KW-1185">Reference proteome</keyword>
<evidence type="ECO:0000256" key="4">
    <source>
        <dbReference type="ARBA" id="ARBA00022475"/>
    </source>
</evidence>
<evidence type="ECO:0000256" key="3">
    <source>
        <dbReference type="ARBA" id="ARBA00022448"/>
    </source>
</evidence>
<dbReference type="GO" id="GO:0005886">
    <property type="term" value="C:plasma membrane"/>
    <property type="evidence" value="ECO:0007669"/>
    <property type="project" value="UniProtKB-SubCell"/>
</dbReference>